<evidence type="ECO:0000313" key="2">
    <source>
        <dbReference type="Proteomes" id="UP000026915"/>
    </source>
</evidence>
<dbReference type="InParanoid" id="A0A061GL53"/>
<proteinExistence type="predicted"/>
<dbReference type="PANTHER" id="PTHR36617">
    <property type="entry name" value="PROTEIN, PUTATIVE-RELATED"/>
    <property type="match status" value="1"/>
</dbReference>
<dbReference type="Gramene" id="EOY30246">
    <property type="protein sequence ID" value="EOY30246"/>
    <property type="gene ID" value="TCM_037520"/>
</dbReference>
<evidence type="ECO:0008006" key="3">
    <source>
        <dbReference type="Google" id="ProtNLM"/>
    </source>
</evidence>
<reference evidence="1 2" key="1">
    <citation type="journal article" date="2013" name="Genome Biol.">
        <title>The genome sequence of the most widely cultivated cacao type and its use to identify candidate genes regulating pod color.</title>
        <authorList>
            <person name="Motamayor J.C."/>
            <person name="Mockaitis K."/>
            <person name="Schmutz J."/>
            <person name="Haiminen N."/>
            <person name="Iii D.L."/>
            <person name="Cornejo O."/>
            <person name="Findley S.D."/>
            <person name="Zheng P."/>
            <person name="Utro F."/>
            <person name="Royaert S."/>
            <person name="Saski C."/>
            <person name="Jenkins J."/>
            <person name="Podicheti R."/>
            <person name="Zhao M."/>
            <person name="Scheffler B.E."/>
            <person name="Stack J.C."/>
            <person name="Feltus F.A."/>
            <person name="Mustiga G.M."/>
            <person name="Amores F."/>
            <person name="Phillips W."/>
            <person name="Marelli J.P."/>
            <person name="May G.D."/>
            <person name="Shapiro H."/>
            <person name="Ma J."/>
            <person name="Bustamante C.D."/>
            <person name="Schnell R.J."/>
            <person name="Main D."/>
            <person name="Gilbert D."/>
            <person name="Parida L."/>
            <person name="Kuhn D.N."/>
        </authorList>
    </citation>
    <scope>NUCLEOTIDE SEQUENCE [LARGE SCALE GENOMIC DNA]</scope>
    <source>
        <strain evidence="2">cv. Matina 1-6</strain>
    </source>
</reference>
<dbReference type="PANTHER" id="PTHR36617:SF5">
    <property type="entry name" value="OS05G0421675 PROTEIN"/>
    <property type="match status" value="1"/>
</dbReference>
<organism evidence="1 2">
    <name type="scientific">Theobroma cacao</name>
    <name type="common">Cacao</name>
    <name type="synonym">Cocoa</name>
    <dbReference type="NCBI Taxonomy" id="3641"/>
    <lineage>
        <taxon>Eukaryota</taxon>
        <taxon>Viridiplantae</taxon>
        <taxon>Streptophyta</taxon>
        <taxon>Embryophyta</taxon>
        <taxon>Tracheophyta</taxon>
        <taxon>Spermatophyta</taxon>
        <taxon>Magnoliopsida</taxon>
        <taxon>eudicotyledons</taxon>
        <taxon>Gunneridae</taxon>
        <taxon>Pentapetalae</taxon>
        <taxon>rosids</taxon>
        <taxon>malvids</taxon>
        <taxon>Malvales</taxon>
        <taxon>Malvaceae</taxon>
        <taxon>Byttnerioideae</taxon>
        <taxon>Theobroma</taxon>
    </lineage>
</organism>
<accession>A0A061GL53</accession>
<dbReference type="Proteomes" id="UP000026915">
    <property type="component" value="Chromosome 9"/>
</dbReference>
<gene>
    <name evidence="1" type="ORF">TCM_037520</name>
</gene>
<name>A0A061GL53_THECC</name>
<dbReference type="AlphaFoldDB" id="A0A061GL53"/>
<protein>
    <recommendedName>
        <fullName evidence="3">Reverse transcriptase zinc-binding domain-containing protein</fullName>
    </recommendedName>
</protein>
<dbReference type="HOGENOM" id="CLU_064178_0_0_1"/>
<evidence type="ECO:0000313" key="1">
    <source>
        <dbReference type="EMBL" id="EOY30246.1"/>
    </source>
</evidence>
<dbReference type="EMBL" id="CM001887">
    <property type="protein sequence ID" value="EOY30246.1"/>
    <property type="molecule type" value="Genomic_DNA"/>
</dbReference>
<sequence>MGISMLVNGSPMQNFSMQRRLRRYEDILLPEIRGGEEYEKGVKNFPSHVSCKCDVLLSTYLGLLFKANLKSGSREKEIVCGGGWPNFGFFIGNGKCIIFWDDVWVEETSLKELYLRMYAFAKNKKRMVREFKEWVNGSWEWRVELRRQVLGWEEEQYRRFLISIGEYFPCQELGDELVWKGNASGIYTTKSFCQVIRAGGGSKEKLVHGKAVVKAELAKRGMIRVVDVMCLLCKIELEMVDHLFMGLTTFSDKGTKRLIAWQMEACADIKIYWKSIMKTEMSRMKN</sequence>
<keyword evidence="2" id="KW-1185">Reference proteome</keyword>